<sequence length="312" mass="33369">MSKKLSIEDQVRHVYAALQHLQHNRSTVDIAEELGISRFTVGRMVQRAREEGLFEVLPRMHDPIDPGLSRALATRFGLSSALAVLAPVYDSEQTRAVVASVTAKLFMELIEEDHVVGLGPGRTIIEMCGQIREIPTCDVVQLTGVATTDAGESLRAVMTLSSIARGKMYALHAPMVATNAAAGRVIAAQPAVKQSLHRMGQLDMAVLTIGGWPDSSLLADQVSLLGELEGLMRAGVVAEVGTTLLRADGKELVEFEGRITGISTKQLRQIPQKIVIGGGPGKERAVVAVLKSGLADVLVTDVRTAQFALDHA</sequence>
<keyword evidence="4" id="KW-0804">Transcription</keyword>
<protein>
    <submittedName>
        <fullName evidence="6">DNA-binding transcriptional regulator LsrR, DeoR family</fullName>
    </submittedName>
</protein>
<evidence type="ECO:0000256" key="3">
    <source>
        <dbReference type="ARBA" id="ARBA00023125"/>
    </source>
</evidence>
<dbReference type="RefSeq" id="WP_090588082.1">
    <property type="nucleotide sequence ID" value="NZ_FNDT01000023.1"/>
</dbReference>
<dbReference type="InterPro" id="IPR037171">
    <property type="entry name" value="NagB/RpiA_transferase-like"/>
</dbReference>
<organism evidence="6 7">
    <name type="scientific">Arthrobacter subterraneus</name>
    <dbReference type="NCBI Taxonomy" id="335973"/>
    <lineage>
        <taxon>Bacteria</taxon>
        <taxon>Bacillati</taxon>
        <taxon>Actinomycetota</taxon>
        <taxon>Actinomycetes</taxon>
        <taxon>Micrococcales</taxon>
        <taxon>Micrococcaceae</taxon>
        <taxon>Arthrobacter</taxon>
    </lineage>
</organism>
<dbReference type="PANTHER" id="PTHR34294:SF1">
    <property type="entry name" value="TRANSCRIPTIONAL REGULATOR LSRR"/>
    <property type="match status" value="1"/>
</dbReference>
<dbReference type="OrthoDB" id="186585at2"/>
<name>A0A1G8NFU1_9MICC</name>
<dbReference type="SUPFAM" id="SSF100950">
    <property type="entry name" value="NagB/RpiA/CoA transferase-like"/>
    <property type="match status" value="1"/>
</dbReference>
<evidence type="ECO:0000256" key="1">
    <source>
        <dbReference type="ARBA" id="ARBA00010466"/>
    </source>
</evidence>
<comment type="similarity">
    <text evidence="1">Belongs to the SorC transcriptional regulatory family.</text>
</comment>
<keyword evidence="2" id="KW-0805">Transcription regulation</keyword>
<dbReference type="Proteomes" id="UP000199258">
    <property type="component" value="Unassembled WGS sequence"/>
</dbReference>
<keyword evidence="7" id="KW-1185">Reference proteome</keyword>
<dbReference type="AlphaFoldDB" id="A0A1G8NFU1"/>
<evidence type="ECO:0000256" key="2">
    <source>
        <dbReference type="ARBA" id="ARBA00023015"/>
    </source>
</evidence>
<dbReference type="PANTHER" id="PTHR34294">
    <property type="entry name" value="TRANSCRIPTIONAL REGULATOR-RELATED"/>
    <property type="match status" value="1"/>
</dbReference>
<evidence type="ECO:0000313" key="6">
    <source>
        <dbReference type="EMBL" id="SDI79139.1"/>
    </source>
</evidence>
<dbReference type="Pfam" id="PF04198">
    <property type="entry name" value="Sugar-bind"/>
    <property type="match status" value="1"/>
</dbReference>
<dbReference type="Gene3D" id="1.10.10.60">
    <property type="entry name" value="Homeodomain-like"/>
    <property type="match status" value="1"/>
</dbReference>
<keyword evidence="3 6" id="KW-0238">DNA-binding</keyword>
<reference evidence="6 7" key="1">
    <citation type="submission" date="2016-10" db="EMBL/GenBank/DDBJ databases">
        <authorList>
            <person name="de Groot N.N."/>
        </authorList>
    </citation>
    <scope>NUCLEOTIDE SEQUENCE [LARGE SCALE GENOMIC DNA]</scope>
    <source>
        <strain evidence="6 7">NP_1H</strain>
    </source>
</reference>
<dbReference type="GO" id="GO:0003677">
    <property type="term" value="F:DNA binding"/>
    <property type="evidence" value="ECO:0007669"/>
    <property type="project" value="UniProtKB-KW"/>
</dbReference>
<evidence type="ECO:0000259" key="5">
    <source>
        <dbReference type="Pfam" id="PF04198"/>
    </source>
</evidence>
<dbReference type="STRING" id="335973.SAMN04488693_12339"/>
<gene>
    <name evidence="6" type="ORF">SAMN04488693_12339</name>
</gene>
<accession>A0A1G8NFU1</accession>
<evidence type="ECO:0000313" key="7">
    <source>
        <dbReference type="Proteomes" id="UP000199258"/>
    </source>
</evidence>
<dbReference type="GO" id="GO:0030246">
    <property type="term" value="F:carbohydrate binding"/>
    <property type="evidence" value="ECO:0007669"/>
    <property type="project" value="InterPro"/>
</dbReference>
<dbReference type="EMBL" id="FNDT01000023">
    <property type="protein sequence ID" value="SDI79139.1"/>
    <property type="molecule type" value="Genomic_DNA"/>
</dbReference>
<proteinExistence type="inferred from homology"/>
<dbReference type="Gene3D" id="3.40.50.1360">
    <property type="match status" value="1"/>
</dbReference>
<dbReference type="InterPro" id="IPR051054">
    <property type="entry name" value="SorC_transcr_regulators"/>
</dbReference>
<evidence type="ECO:0000256" key="4">
    <source>
        <dbReference type="ARBA" id="ARBA00023163"/>
    </source>
</evidence>
<feature type="domain" description="Sugar-binding" evidence="5">
    <location>
        <begin position="68"/>
        <end position="308"/>
    </location>
</feature>
<dbReference type="InterPro" id="IPR007324">
    <property type="entry name" value="Sugar-bd_dom_put"/>
</dbReference>